<feature type="region of interest" description="Disordered" evidence="1">
    <location>
        <begin position="23"/>
        <end position="42"/>
    </location>
</feature>
<reference evidence="2" key="2">
    <citation type="submission" date="2015-09" db="EMBL/GenBank/DDBJ databases">
        <title>Draft genome sequence of Mycobacterium neoaurum DSM 44074.</title>
        <authorList>
            <person name="Croce O."/>
            <person name="Robert C."/>
            <person name="Raoult D."/>
            <person name="Drancourt M."/>
        </authorList>
    </citation>
    <scope>NUCLEOTIDE SEQUENCE</scope>
    <source>
        <strain evidence="2">DSM 44074</strain>
    </source>
</reference>
<gene>
    <name evidence="2" type="ORF">BN1047_03489</name>
</gene>
<dbReference type="EMBL" id="LK021339">
    <property type="protein sequence ID" value="CDQ45591.1"/>
    <property type="molecule type" value="Genomic_DNA"/>
</dbReference>
<dbReference type="RefSeq" id="WP_138158169.1">
    <property type="nucleotide sequence ID" value="NZ_JAKNRE010000005.1"/>
</dbReference>
<accession>A0AAV2WMV5</accession>
<dbReference type="Proteomes" id="UP000028864">
    <property type="component" value="Unassembled WGS sequence"/>
</dbReference>
<feature type="compositionally biased region" description="Polar residues" evidence="1">
    <location>
        <begin position="29"/>
        <end position="38"/>
    </location>
</feature>
<protein>
    <recommendedName>
        <fullName evidence="4">Lipoprotein</fullName>
    </recommendedName>
</protein>
<sequence length="232" mass="24376">MRLHLAAGFLALTALLSGCGGDREVQGSPVGSASTTAEPTVDPEADAKAVQSVFDKYRAEAGAQNGAAVPALISPDTIAHYDTVVNLARTAGPDEIAKAGMMDRLMIARMRVETPPDFDSMNGTDLLVYGIDEGMIDADALEGNSIGEVRVDGDRAYAPMLVDGEPAGADWEFVRTDSGWTFDLAAGFPLINEALTQVAADGDMTEDEFIFSVVEMVTGTPVDASVWETPTA</sequence>
<evidence type="ECO:0000313" key="2">
    <source>
        <dbReference type="EMBL" id="CDQ45591.1"/>
    </source>
</evidence>
<evidence type="ECO:0008006" key="4">
    <source>
        <dbReference type="Google" id="ProtNLM"/>
    </source>
</evidence>
<dbReference type="AlphaFoldDB" id="A0AAV2WMV5"/>
<organism evidence="2 3">
    <name type="scientific">Mycolicibacterium neoaurum</name>
    <name type="common">Mycobacterium neoaurum</name>
    <dbReference type="NCBI Taxonomy" id="1795"/>
    <lineage>
        <taxon>Bacteria</taxon>
        <taxon>Bacillati</taxon>
        <taxon>Actinomycetota</taxon>
        <taxon>Actinomycetes</taxon>
        <taxon>Mycobacteriales</taxon>
        <taxon>Mycobacteriaceae</taxon>
        <taxon>Mycolicibacterium</taxon>
    </lineage>
</organism>
<name>A0AAV2WMV5_MYCNE</name>
<dbReference type="PROSITE" id="PS51257">
    <property type="entry name" value="PROKAR_LIPOPROTEIN"/>
    <property type="match status" value="1"/>
</dbReference>
<evidence type="ECO:0000256" key="1">
    <source>
        <dbReference type="SAM" id="MobiDB-lite"/>
    </source>
</evidence>
<proteinExistence type="predicted"/>
<reference evidence="2" key="1">
    <citation type="submission" date="2014-05" db="EMBL/GenBank/DDBJ databases">
        <authorList>
            <person name="Urmite Genomes"/>
        </authorList>
    </citation>
    <scope>NUCLEOTIDE SEQUENCE</scope>
    <source>
        <strain evidence="2">DSM 44074</strain>
    </source>
</reference>
<evidence type="ECO:0000313" key="3">
    <source>
        <dbReference type="Proteomes" id="UP000028864"/>
    </source>
</evidence>